<dbReference type="SMART" id="SM00369">
    <property type="entry name" value="LRR_TYP"/>
    <property type="match status" value="6"/>
</dbReference>
<dbReference type="SUPFAM" id="SSF52058">
    <property type="entry name" value="L domain-like"/>
    <property type="match status" value="1"/>
</dbReference>
<comment type="caution">
    <text evidence="6">The sequence shown here is derived from an EMBL/GenBank/DDBJ whole genome shotgun (WGS) entry which is preliminary data.</text>
</comment>
<sequence>MMPLRPPIVVLLILIIGFLSNSVVKAQCPWGQDQRFLPLQSACICNLNPEQALSVQCQLVNFTILMGALHRYSQGSVIELLYINNSTVGSLPPFAFKNLKIISLQISAAEIIEISDNAFRGLENTLQNLNLANNQLRTIPVQPLRQLRLVSLLDLSQNRIKFVPDNAFVTLRLKTLKLAENNLTVSDNALRGLDSSLKNLNLKACQLKQIPEGIRKLHGLAFLDLAQNNIRNVEPGTFQELHSLTALNLERNIIQKLHPDVFAGIADTLTSLSLLNNLLTEYPLQAVMGLKGLRVLDLGFNLLRVLPQMAFKDIHSLTLLALDGNPMATLPEETFVHLNSTLRGLSLGGRFLTCDCNIAWIVDWIQKYDLQVTSRERNPQFCGHPQHLRDRNFYQLSANDLICGPPPTRAPPPTTTTTTTEATKTREPELFSLPPTPARRPPQSPPTNHQMFRPQVINNGLHNKAPHPSQNPQLATPSPTVRPGDIITEIKMMVGQESQPPRNRNAIPVPPPQIVSTEPSLRRAENSRRQLPPGLALPESNSAFPQSARSTPSPRPILPPPPNSLSGQIISRPREDPSLRPNIGPNRPRSVQPPEPQIINKANLGVGASFNQRQRPPALAPQRSETDVLPRHQESLIDRSTLCKELDYDEVIVRDAYKEDNSIVIKWHSEVTNILGFRVVYRLFGKPEFKQGPPLAPSEREFRIKNVPSNECIVVCVVSLEELKITPNSVPFEQCREIRTEGVGTSQKLDWIIIPASAAIVATVIIAVIIFIACLKTSQKSREAKILDEKPIHTLSMSGMGTLTAGPPLAGLASIGLGPTSKDWDQISMYSQRTDRSIPRSRMYHMERAGRSNSQSASSLAIKNFHDAQQLIDLQRAAGSLNGGFIPEDARSHLSALSQRTTGRSKSIGDLTGKAYLTNGAFGLGLSRQGDMATNGRHSRASAVSRTSRRSAHRSSTHSRSRDRLHPGYLSPQDNDSLNEEDSDNWATSTDNNWTDYDQDIYMHRNKTKFGHFGSRDDVNL</sequence>
<evidence type="ECO:0008006" key="8">
    <source>
        <dbReference type="Google" id="ProtNLM"/>
    </source>
</evidence>
<dbReference type="PANTHER" id="PTHR24366">
    <property type="entry name" value="IG(IMMUNOGLOBULIN) AND LRR(LEUCINE RICH REPEAT) DOMAINS"/>
    <property type="match status" value="1"/>
</dbReference>
<keyword evidence="4" id="KW-0472">Membrane</keyword>
<feature type="region of interest" description="Disordered" evidence="3">
    <location>
        <begin position="400"/>
        <end position="483"/>
    </location>
</feature>
<dbReference type="Pfam" id="PF13855">
    <property type="entry name" value="LRR_8"/>
    <property type="match status" value="3"/>
</dbReference>
<feature type="signal peptide" evidence="5">
    <location>
        <begin position="1"/>
        <end position="26"/>
    </location>
</feature>
<dbReference type="InterPro" id="IPR032675">
    <property type="entry name" value="LRR_dom_sf"/>
</dbReference>
<feature type="compositionally biased region" description="Pro residues" evidence="3">
    <location>
        <begin position="553"/>
        <end position="563"/>
    </location>
</feature>
<evidence type="ECO:0000256" key="2">
    <source>
        <dbReference type="ARBA" id="ARBA00022737"/>
    </source>
</evidence>
<feature type="region of interest" description="Disordered" evidence="3">
    <location>
        <begin position="928"/>
        <end position="990"/>
    </location>
</feature>
<feature type="region of interest" description="Disordered" evidence="3">
    <location>
        <begin position="496"/>
        <end position="629"/>
    </location>
</feature>
<dbReference type="PANTHER" id="PTHR24366:SF168">
    <property type="entry name" value="GH22922P-RELATED"/>
    <property type="match status" value="1"/>
</dbReference>
<dbReference type="InterPro" id="IPR003591">
    <property type="entry name" value="Leu-rich_rpt_typical-subtyp"/>
</dbReference>
<reference evidence="6 7" key="1">
    <citation type="journal article" date="2018" name="Nat. Ecol. Evol.">
        <title>Genomic signatures of mitonuclear coevolution across populations of Tigriopus californicus.</title>
        <authorList>
            <person name="Barreto F.S."/>
            <person name="Watson E.T."/>
            <person name="Lima T.G."/>
            <person name="Willett C.S."/>
            <person name="Edmands S."/>
            <person name="Li W."/>
            <person name="Burton R.S."/>
        </authorList>
    </citation>
    <scope>NUCLEOTIDE SEQUENCE [LARGE SCALE GENOMIC DNA]</scope>
    <source>
        <strain evidence="6 7">San Diego</strain>
    </source>
</reference>
<feature type="compositionally biased region" description="Pro residues" evidence="3">
    <location>
        <begin position="434"/>
        <end position="445"/>
    </location>
</feature>
<protein>
    <recommendedName>
        <fullName evidence="8">LRRCT domain-containing protein</fullName>
    </recommendedName>
</protein>
<evidence type="ECO:0000256" key="3">
    <source>
        <dbReference type="SAM" id="MobiDB-lite"/>
    </source>
</evidence>
<feature type="compositionally biased region" description="Basic residues" evidence="3">
    <location>
        <begin position="947"/>
        <end position="959"/>
    </location>
</feature>
<organism evidence="6 7">
    <name type="scientific">Tigriopus californicus</name>
    <name type="common">Marine copepod</name>
    <dbReference type="NCBI Taxonomy" id="6832"/>
    <lineage>
        <taxon>Eukaryota</taxon>
        <taxon>Metazoa</taxon>
        <taxon>Ecdysozoa</taxon>
        <taxon>Arthropoda</taxon>
        <taxon>Crustacea</taxon>
        <taxon>Multicrustacea</taxon>
        <taxon>Hexanauplia</taxon>
        <taxon>Copepoda</taxon>
        <taxon>Harpacticoida</taxon>
        <taxon>Harpacticidae</taxon>
        <taxon>Tigriopus</taxon>
    </lineage>
</organism>
<evidence type="ECO:0000256" key="4">
    <source>
        <dbReference type="SAM" id="Phobius"/>
    </source>
</evidence>
<keyword evidence="5" id="KW-0732">Signal</keyword>
<dbReference type="EMBL" id="VCGU01000459">
    <property type="protein sequence ID" value="TRY61215.1"/>
    <property type="molecule type" value="Genomic_DNA"/>
</dbReference>
<keyword evidence="7" id="KW-1185">Reference proteome</keyword>
<dbReference type="OMA" id="YYMPQTE"/>
<feature type="chain" id="PRO_5022108207" description="LRRCT domain-containing protein" evidence="5">
    <location>
        <begin position="27"/>
        <end position="1021"/>
    </location>
</feature>
<evidence type="ECO:0000256" key="1">
    <source>
        <dbReference type="ARBA" id="ARBA00022614"/>
    </source>
</evidence>
<gene>
    <name evidence="6" type="ORF">TCAL_10923</name>
</gene>
<evidence type="ECO:0000256" key="5">
    <source>
        <dbReference type="SAM" id="SignalP"/>
    </source>
</evidence>
<dbReference type="PROSITE" id="PS51450">
    <property type="entry name" value="LRR"/>
    <property type="match status" value="1"/>
</dbReference>
<dbReference type="STRING" id="6832.A0A553N701"/>
<dbReference type="Gene3D" id="3.80.10.10">
    <property type="entry name" value="Ribonuclease Inhibitor"/>
    <property type="match status" value="3"/>
</dbReference>
<keyword evidence="4" id="KW-0812">Transmembrane</keyword>
<evidence type="ECO:0000313" key="6">
    <source>
        <dbReference type="EMBL" id="TRY61215.1"/>
    </source>
</evidence>
<keyword evidence="1" id="KW-0433">Leucine-rich repeat</keyword>
<feature type="compositionally biased region" description="Pro residues" evidence="3">
    <location>
        <begin position="404"/>
        <end position="414"/>
    </location>
</feature>
<dbReference type="Proteomes" id="UP000318571">
    <property type="component" value="Chromosome 8"/>
</dbReference>
<feature type="compositionally biased region" description="Polar residues" evidence="3">
    <location>
        <begin position="468"/>
        <end position="479"/>
    </location>
</feature>
<keyword evidence="4" id="KW-1133">Transmembrane helix</keyword>
<accession>A0A553N701</accession>
<proteinExistence type="predicted"/>
<evidence type="ECO:0000313" key="7">
    <source>
        <dbReference type="Proteomes" id="UP000318571"/>
    </source>
</evidence>
<dbReference type="AlphaFoldDB" id="A0A553N701"/>
<feature type="transmembrane region" description="Helical" evidence="4">
    <location>
        <begin position="751"/>
        <end position="775"/>
    </location>
</feature>
<dbReference type="InterPro" id="IPR001611">
    <property type="entry name" value="Leu-rich_rpt"/>
</dbReference>
<name>A0A553N701_TIGCA</name>
<feature type="compositionally biased region" description="Polar residues" evidence="3">
    <location>
        <begin position="539"/>
        <end position="548"/>
    </location>
</feature>
<keyword evidence="2" id="KW-0677">Repeat</keyword>